<gene>
    <name evidence="1" type="ORF">HPB50_011981</name>
</gene>
<reference evidence="1" key="1">
    <citation type="submission" date="2020-05" db="EMBL/GenBank/DDBJ databases">
        <title>Large-scale comparative analyses of tick genomes elucidate their genetic diversity and vector capacities.</title>
        <authorList>
            <person name="Jia N."/>
            <person name="Wang J."/>
            <person name="Shi W."/>
            <person name="Du L."/>
            <person name="Sun Y."/>
            <person name="Zhan W."/>
            <person name="Jiang J."/>
            <person name="Wang Q."/>
            <person name="Zhang B."/>
            <person name="Ji P."/>
            <person name="Sakyi L.B."/>
            <person name="Cui X."/>
            <person name="Yuan T."/>
            <person name="Jiang B."/>
            <person name="Yang W."/>
            <person name="Lam T.T.-Y."/>
            <person name="Chang Q."/>
            <person name="Ding S."/>
            <person name="Wang X."/>
            <person name="Zhu J."/>
            <person name="Ruan X."/>
            <person name="Zhao L."/>
            <person name="Wei J."/>
            <person name="Que T."/>
            <person name="Du C."/>
            <person name="Cheng J."/>
            <person name="Dai P."/>
            <person name="Han X."/>
            <person name="Huang E."/>
            <person name="Gao Y."/>
            <person name="Liu J."/>
            <person name="Shao H."/>
            <person name="Ye R."/>
            <person name="Li L."/>
            <person name="Wei W."/>
            <person name="Wang X."/>
            <person name="Wang C."/>
            <person name="Yang T."/>
            <person name="Huo Q."/>
            <person name="Li W."/>
            <person name="Guo W."/>
            <person name="Chen H."/>
            <person name="Zhou L."/>
            <person name="Ni X."/>
            <person name="Tian J."/>
            <person name="Zhou Y."/>
            <person name="Sheng Y."/>
            <person name="Liu T."/>
            <person name="Pan Y."/>
            <person name="Xia L."/>
            <person name="Li J."/>
            <person name="Zhao F."/>
            <person name="Cao W."/>
        </authorList>
    </citation>
    <scope>NUCLEOTIDE SEQUENCE</scope>
    <source>
        <strain evidence="1">Hyas-2018</strain>
    </source>
</reference>
<protein>
    <submittedName>
        <fullName evidence="1">Uncharacterized protein</fullName>
    </submittedName>
</protein>
<evidence type="ECO:0000313" key="2">
    <source>
        <dbReference type="Proteomes" id="UP000821845"/>
    </source>
</evidence>
<keyword evidence="2" id="KW-1185">Reference proteome</keyword>
<accession>A0ACB7TIL6</accession>
<proteinExistence type="predicted"/>
<organism evidence="1 2">
    <name type="scientific">Hyalomma asiaticum</name>
    <name type="common">Tick</name>
    <dbReference type="NCBI Taxonomy" id="266040"/>
    <lineage>
        <taxon>Eukaryota</taxon>
        <taxon>Metazoa</taxon>
        <taxon>Ecdysozoa</taxon>
        <taxon>Arthropoda</taxon>
        <taxon>Chelicerata</taxon>
        <taxon>Arachnida</taxon>
        <taxon>Acari</taxon>
        <taxon>Parasitiformes</taxon>
        <taxon>Ixodida</taxon>
        <taxon>Ixodoidea</taxon>
        <taxon>Ixodidae</taxon>
        <taxon>Hyalomminae</taxon>
        <taxon>Hyalomma</taxon>
    </lineage>
</organism>
<name>A0ACB7TIL6_HYAAI</name>
<sequence>MIQTFPRRPVEILKHVPRLSIESSNVSSEENPQIGICDRRGSLPKPRAADTAREEPFRRSWAFRIGCSGGGSKTKSASPAGNGKSAFLRKFRFRKGKKKGDHQEPGRRRMSDAAVAEAVHRVKLSQWTSVPQAKRSHESVFVLRAHPLPRSLDAHHGGSDSRDDGDGKNQCDLGLHLAKQHPKPPRRSRLMVGHNRPISAWWQPHRMTPLVNVIGVLALHIQRTASSIQRQLLQSSLLVLLLEVTRAVVLNSRQGVWEHRVGEGLRPTGLVVARALGARQPIEVAVHVMP</sequence>
<evidence type="ECO:0000313" key="1">
    <source>
        <dbReference type="EMBL" id="KAH6946167.1"/>
    </source>
</evidence>
<dbReference type="Proteomes" id="UP000821845">
    <property type="component" value="Chromosome 1"/>
</dbReference>
<dbReference type="EMBL" id="CM023481">
    <property type="protein sequence ID" value="KAH6946167.1"/>
    <property type="molecule type" value="Genomic_DNA"/>
</dbReference>
<comment type="caution">
    <text evidence="1">The sequence shown here is derived from an EMBL/GenBank/DDBJ whole genome shotgun (WGS) entry which is preliminary data.</text>
</comment>